<evidence type="ECO:0000259" key="8">
    <source>
        <dbReference type="Pfam" id="PF25967"/>
    </source>
</evidence>
<dbReference type="Pfam" id="PF25967">
    <property type="entry name" value="RND-MFP_C"/>
    <property type="match status" value="1"/>
</dbReference>
<dbReference type="InterPro" id="IPR058626">
    <property type="entry name" value="MdtA-like_b-barrel"/>
</dbReference>
<dbReference type="FunFam" id="2.40.420.20:FF:000001">
    <property type="entry name" value="Efflux RND transporter periplasmic adaptor subunit"/>
    <property type="match status" value="1"/>
</dbReference>
<evidence type="ECO:0000256" key="2">
    <source>
        <dbReference type="ARBA" id="ARBA00009477"/>
    </source>
</evidence>
<dbReference type="Gene3D" id="1.10.287.470">
    <property type="entry name" value="Helix hairpin bin"/>
    <property type="match status" value="1"/>
</dbReference>
<gene>
    <name evidence="9" type="ORF">CWE09_13835</name>
</gene>
<reference evidence="9 10" key="1">
    <citation type="journal article" date="2011" name="Front. Microbiol.">
        <title>Genomic signatures of strain selection and enhancement in Bacillus atrophaeus var. globigii, a historical biowarfare simulant.</title>
        <authorList>
            <person name="Gibbons H.S."/>
            <person name="Broomall S.M."/>
            <person name="McNew L.A."/>
            <person name="Daligault H."/>
            <person name="Chapman C."/>
            <person name="Bruce D."/>
            <person name="Karavis M."/>
            <person name="Krepps M."/>
            <person name="McGregor P.A."/>
            <person name="Hong C."/>
            <person name="Park K.H."/>
            <person name="Akmal A."/>
            <person name="Feldman A."/>
            <person name="Lin J.S."/>
            <person name="Chang W.E."/>
            <person name="Higgs B.W."/>
            <person name="Demirev P."/>
            <person name="Lindquist J."/>
            <person name="Liem A."/>
            <person name="Fochler E."/>
            <person name="Read T.D."/>
            <person name="Tapia R."/>
            <person name="Johnson S."/>
            <person name="Bishop-Lilly K.A."/>
            <person name="Detter C."/>
            <person name="Han C."/>
            <person name="Sozhamannan S."/>
            <person name="Rosenzweig C.N."/>
            <person name="Skowronski E.W."/>
        </authorList>
    </citation>
    <scope>NUCLEOTIDE SEQUENCE [LARGE SCALE GENOMIC DNA]</scope>
    <source>
        <strain evidence="9 10">MLST1</strain>
    </source>
</reference>
<feature type="chain" id="PRO_5019356301" evidence="4">
    <location>
        <begin position="31"/>
        <end position="418"/>
    </location>
</feature>
<dbReference type="AlphaFoldDB" id="A0A432W1D3"/>
<evidence type="ECO:0000259" key="7">
    <source>
        <dbReference type="Pfam" id="PF25944"/>
    </source>
</evidence>
<dbReference type="InterPro" id="IPR006143">
    <property type="entry name" value="RND_pump_MFP"/>
</dbReference>
<dbReference type="InterPro" id="IPR058625">
    <property type="entry name" value="MdtA-like_BSH"/>
</dbReference>
<evidence type="ECO:0000256" key="3">
    <source>
        <dbReference type="SAM" id="Coils"/>
    </source>
</evidence>
<dbReference type="OrthoDB" id="9816569at2"/>
<dbReference type="Proteomes" id="UP000288293">
    <property type="component" value="Unassembled WGS sequence"/>
</dbReference>
<comment type="subcellular location">
    <subcellularLocation>
        <location evidence="1">Cell inner membrane</location>
        <topology evidence="1">Lipid-anchor</topology>
    </subcellularLocation>
</comment>
<evidence type="ECO:0000313" key="10">
    <source>
        <dbReference type="Proteomes" id="UP000288293"/>
    </source>
</evidence>
<dbReference type="NCBIfam" id="TIGR01730">
    <property type="entry name" value="RND_mfp"/>
    <property type="match status" value="1"/>
</dbReference>
<dbReference type="RefSeq" id="WP_126804648.1">
    <property type="nucleotide sequence ID" value="NZ_PIPL01000004.1"/>
</dbReference>
<evidence type="ECO:0000256" key="1">
    <source>
        <dbReference type="ARBA" id="ARBA00004519"/>
    </source>
</evidence>
<dbReference type="PANTHER" id="PTHR30158">
    <property type="entry name" value="ACRA/E-RELATED COMPONENT OF DRUG EFFLUX TRANSPORTER"/>
    <property type="match status" value="1"/>
</dbReference>
<keyword evidence="3" id="KW-0175">Coiled coil</keyword>
<dbReference type="GO" id="GO:0005886">
    <property type="term" value="C:plasma membrane"/>
    <property type="evidence" value="ECO:0007669"/>
    <property type="project" value="UniProtKB-SubCell"/>
</dbReference>
<accession>A0A432W1D3</accession>
<feature type="domain" description="Multidrug resistance protein MdtA-like alpha-helical hairpin" evidence="5">
    <location>
        <begin position="105"/>
        <end position="173"/>
    </location>
</feature>
<dbReference type="Pfam" id="PF25917">
    <property type="entry name" value="BSH_RND"/>
    <property type="match status" value="1"/>
</dbReference>
<evidence type="ECO:0000256" key="4">
    <source>
        <dbReference type="SAM" id="SignalP"/>
    </source>
</evidence>
<dbReference type="GO" id="GO:0046677">
    <property type="term" value="P:response to antibiotic"/>
    <property type="evidence" value="ECO:0007669"/>
    <property type="project" value="TreeGrafter"/>
</dbReference>
<dbReference type="Pfam" id="PF25876">
    <property type="entry name" value="HH_MFP_RND"/>
    <property type="match status" value="1"/>
</dbReference>
<dbReference type="Gene3D" id="2.40.420.20">
    <property type="match status" value="1"/>
</dbReference>
<evidence type="ECO:0000259" key="5">
    <source>
        <dbReference type="Pfam" id="PF25876"/>
    </source>
</evidence>
<dbReference type="PROSITE" id="PS51257">
    <property type="entry name" value="PROKAR_LIPOPROTEIN"/>
    <property type="match status" value="1"/>
</dbReference>
<evidence type="ECO:0000259" key="6">
    <source>
        <dbReference type="Pfam" id="PF25917"/>
    </source>
</evidence>
<proteinExistence type="inferred from homology"/>
<feature type="domain" description="Multidrug resistance protein MdtA-like C-terminal permuted SH3" evidence="8">
    <location>
        <begin position="307"/>
        <end position="367"/>
    </location>
</feature>
<protein>
    <submittedName>
        <fullName evidence="9">Efflux transporter periplasmic adaptor subunit</fullName>
    </submittedName>
</protein>
<dbReference type="InterPro" id="IPR058624">
    <property type="entry name" value="MdtA-like_HH"/>
</dbReference>
<feature type="coiled-coil region" evidence="3">
    <location>
        <begin position="104"/>
        <end position="169"/>
    </location>
</feature>
<organism evidence="9 10">
    <name type="scientific">Aliidiomarina minuta</name>
    <dbReference type="NCBI Taxonomy" id="880057"/>
    <lineage>
        <taxon>Bacteria</taxon>
        <taxon>Pseudomonadati</taxon>
        <taxon>Pseudomonadota</taxon>
        <taxon>Gammaproteobacteria</taxon>
        <taxon>Alteromonadales</taxon>
        <taxon>Idiomarinaceae</taxon>
        <taxon>Aliidiomarina</taxon>
    </lineage>
</organism>
<dbReference type="Gene3D" id="2.40.30.170">
    <property type="match status" value="1"/>
</dbReference>
<comment type="caution">
    <text evidence="9">The sequence shown here is derived from an EMBL/GenBank/DDBJ whole genome shotgun (WGS) entry which is preliminary data.</text>
</comment>
<comment type="similarity">
    <text evidence="2">Belongs to the membrane fusion protein (MFP) (TC 8.A.1) family.</text>
</comment>
<dbReference type="EMBL" id="PIPL01000004">
    <property type="protein sequence ID" value="RUO23007.1"/>
    <property type="molecule type" value="Genomic_DNA"/>
</dbReference>
<dbReference type="InterPro" id="IPR058627">
    <property type="entry name" value="MdtA-like_C"/>
</dbReference>
<dbReference type="SUPFAM" id="SSF111369">
    <property type="entry name" value="HlyD-like secretion proteins"/>
    <property type="match status" value="1"/>
</dbReference>
<dbReference type="PANTHER" id="PTHR30158:SF26">
    <property type="entry name" value="RESISTANCE-NODULATION-CELL DIVISION (RND) MULTIDRUG EFFLUX MEMBRANE FUSION PROTEIN MEXE"/>
    <property type="match status" value="1"/>
</dbReference>
<feature type="signal peptide" evidence="4">
    <location>
        <begin position="1"/>
        <end position="30"/>
    </location>
</feature>
<feature type="domain" description="Multidrug resistance protein MdtA-like beta-barrel" evidence="7">
    <location>
        <begin position="240"/>
        <end position="299"/>
    </location>
</feature>
<dbReference type="Pfam" id="PF25944">
    <property type="entry name" value="Beta-barrel_RND"/>
    <property type="match status" value="1"/>
</dbReference>
<keyword evidence="10" id="KW-1185">Reference proteome</keyword>
<name>A0A432W1D3_9GAMM</name>
<feature type="domain" description="Multidrug resistance protein MdtA-like barrel-sandwich hybrid" evidence="6">
    <location>
        <begin position="63"/>
        <end position="200"/>
    </location>
</feature>
<sequence>MGKHNLVIKFLTAGVAALIMTACGSPQMEASTEQPLPQVKVASVIHERVTEWDEFTGRLQAPETVTLVPRVSGYIQRRHFVEGALVSKGDLLLEIDAAPFAAEVARISAELESAQSASKLAQNEYQRAESLRAQRAVSDEILETRLAQKQQAQARVAATQAALQRAELDLSYTRIKAPMDGRISYAQVTAGNYVTAGQTLLTSLVSTQKMHAYFDIDEHSYLKYAQLASQGKRADTRSEQQHSNPVFMALMTDTDYHHLGRIDFVDNRVNQQTGTIRLRAVFENDDDLLLPGLFARIKLAGSASREAILIDDKAIGTDLSNKFVFVLNGDNELEYRRVTLGNKVGGLRIIDEGLEAGDAIVVNGLQRVQPNMMVQPDWNEMATEQQLDGLRMTQELLDTGSRRLTARIEYDNAYSADR</sequence>
<evidence type="ECO:0000313" key="9">
    <source>
        <dbReference type="EMBL" id="RUO23007.1"/>
    </source>
</evidence>
<dbReference type="Gene3D" id="2.40.50.100">
    <property type="match status" value="1"/>
</dbReference>
<keyword evidence="4" id="KW-0732">Signal</keyword>
<dbReference type="GO" id="GO:0022857">
    <property type="term" value="F:transmembrane transporter activity"/>
    <property type="evidence" value="ECO:0007669"/>
    <property type="project" value="InterPro"/>
</dbReference>